<dbReference type="EMBL" id="QFYS01000008">
    <property type="protein sequence ID" value="RAK63314.1"/>
    <property type="molecule type" value="Genomic_DNA"/>
</dbReference>
<keyword evidence="2" id="KW-0812">Transmembrane</keyword>
<evidence type="ECO:0000313" key="4">
    <source>
        <dbReference type="Proteomes" id="UP000249524"/>
    </source>
</evidence>
<evidence type="ECO:0000256" key="1">
    <source>
        <dbReference type="SAM" id="MobiDB-lite"/>
    </source>
</evidence>
<evidence type="ECO:0000256" key="2">
    <source>
        <dbReference type="SAM" id="Phobius"/>
    </source>
</evidence>
<comment type="caution">
    <text evidence="3">The sequence shown here is derived from an EMBL/GenBank/DDBJ whole genome shotgun (WGS) entry which is preliminary data.</text>
</comment>
<feature type="transmembrane region" description="Helical" evidence="2">
    <location>
        <begin position="6"/>
        <end position="38"/>
    </location>
</feature>
<keyword evidence="4" id="KW-1185">Reference proteome</keyword>
<name>A0A328BBZ3_9CAUL</name>
<dbReference type="Proteomes" id="UP000249524">
    <property type="component" value="Unassembled WGS sequence"/>
</dbReference>
<keyword evidence="2" id="KW-0472">Membrane</keyword>
<organism evidence="3 4">
    <name type="scientific">Phenylobacterium kunshanense</name>
    <dbReference type="NCBI Taxonomy" id="1445034"/>
    <lineage>
        <taxon>Bacteria</taxon>
        <taxon>Pseudomonadati</taxon>
        <taxon>Pseudomonadota</taxon>
        <taxon>Alphaproteobacteria</taxon>
        <taxon>Caulobacterales</taxon>
        <taxon>Caulobacteraceae</taxon>
        <taxon>Phenylobacterium</taxon>
    </lineage>
</organism>
<evidence type="ECO:0000313" key="3">
    <source>
        <dbReference type="EMBL" id="RAK63314.1"/>
    </source>
</evidence>
<protein>
    <submittedName>
        <fullName evidence="3">Uncharacterized protein</fullName>
    </submittedName>
</protein>
<proteinExistence type="predicted"/>
<feature type="region of interest" description="Disordered" evidence="1">
    <location>
        <begin position="81"/>
        <end position="107"/>
    </location>
</feature>
<sequence length="107" mass="11152">MNRMVLNLLILGAILAVLRAVLIALLVGVVLALLVALITRPRDTLAFLVFLGLLGLAGAHPLAFIITLGVVVIASILANSKPKAPPQALLTDGRERPTNWKGSAAVS</sequence>
<keyword evidence="2" id="KW-1133">Transmembrane helix</keyword>
<feature type="transmembrane region" description="Helical" evidence="2">
    <location>
        <begin position="45"/>
        <end position="78"/>
    </location>
</feature>
<dbReference type="AlphaFoldDB" id="A0A328BBZ3"/>
<gene>
    <name evidence="3" type="ORF">DJ019_16420</name>
</gene>
<dbReference type="RefSeq" id="WP_111277154.1">
    <property type="nucleotide sequence ID" value="NZ_QFYS01000008.1"/>
</dbReference>
<accession>A0A328BBZ3</accession>
<reference evidence="3 4" key="1">
    <citation type="submission" date="2018-05" db="EMBL/GenBank/DDBJ databases">
        <authorList>
            <person name="Lanie J.A."/>
            <person name="Ng W.-L."/>
            <person name="Kazmierczak K.M."/>
            <person name="Andrzejewski T.M."/>
            <person name="Davidsen T.M."/>
            <person name="Wayne K.J."/>
            <person name="Tettelin H."/>
            <person name="Glass J.I."/>
            <person name="Rusch D."/>
            <person name="Podicherti R."/>
            <person name="Tsui H.-C.T."/>
            <person name="Winkler M.E."/>
        </authorList>
    </citation>
    <scope>NUCLEOTIDE SEQUENCE [LARGE SCALE GENOMIC DNA]</scope>
    <source>
        <strain evidence="3 4">BUT-10</strain>
    </source>
</reference>